<dbReference type="PANTHER" id="PTHR21621">
    <property type="entry name" value="RIBOSOMAL PROTEIN S6 MODIFICATION PROTEIN"/>
    <property type="match status" value="1"/>
</dbReference>
<feature type="domain" description="ATP-grasp fold RimK-type" evidence="1">
    <location>
        <begin position="120"/>
        <end position="304"/>
    </location>
</feature>
<accession>A0A3Q8C9H5</accession>
<dbReference type="RefSeq" id="WP_141053562.1">
    <property type="nucleotide sequence ID" value="NZ_CP018176.1"/>
</dbReference>
<name>A0A3Q8C9H5_9LACO</name>
<reference evidence="3 4" key="1">
    <citation type="submission" date="2016-11" db="EMBL/GenBank/DDBJ databases">
        <title>Interaction between Lactobacillus species and yeast in water kefir.</title>
        <authorList>
            <person name="Behr J."/>
            <person name="Xu D."/>
            <person name="Vogel R.F."/>
        </authorList>
    </citation>
    <scope>NUCLEOTIDE SEQUENCE [LARGE SCALE GENOMIC DNA]</scope>
    <source>
        <strain evidence="3 4">TMW 1.1822</strain>
    </source>
</reference>
<dbReference type="InterPro" id="IPR048936">
    <property type="entry name" value="MvdD-like_ATPgrasp"/>
</dbReference>
<protein>
    <submittedName>
        <fullName evidence="3">Uncharacterized protein</fullName>
    </submittedName>
</protein>
<gene>
    <name evidence="3" type="ORF">BSQ49_06110</name>
</gene>
<evidence type="ECO:0000259" key="1">
    <source>
        <dbReference type="Pfam" id="PF08443"/>
    </source>
</evidence>
<dbReference type="KEGG" id="lhw:BSQ49_06110"/>
<proteinExistence type="predicted"/>
<dbReference type="GO" id="GO:0018169">
    <property type="term" value="F:ribosomal S6-glutamic acid ligase activity"/>
    <property type="evidence" value="ECO:0007669"/>
    <property type="project" value="TreeGrafter"/>
</dbReference>
<dbReference type="GO" id="GO:0009432">
    <property type="term" value="P:SOS response"/>
    <property type="evidence" value="ECO:0007669"/>
    <property type="project" value="TreeGrafter"/>
</dbReference>
<evidence type="ECO:0000259" key="2">
    <source>
        <dbReference type="Pfam" id="PF21068"/>
    </source>
</evidence>
<dbReference type="Pfam" id="PF08443">
    <property type="entry name" value="RimK"/>
    <property type="match status" value="1"/>
</dbReference>
<dbReference type="Proteomes" id="UP000314960">
    <property type="component" value="Chromosome"/>
</dbReference>
<evidence type="ECO:0000313" key="4">
    <source>
        <dbReference type="Proteomes" id="UP000314960"/>
    </source>
</evidence>
<dbReference type="Pfam" id="PF21068">
    <property type="entry name" value="ATPgraspMvdD"/>
    <property type="match status" value="1"/>
</dbReference>
<dbReference type="GO" id="GO:0005737">
    <property type="term" value="C:cytoplasm"/>
    <property type="evidence" value="ECO:0007669"/>
    <property type="project" value="TreeGrafter"/>
</dbReference>
<dbReference type="AlphaFoldDB" id="A0A3Q8C9H5"/>
<organism evidence="3 4">
    <name type="scientific">Liquorilactobacillus hordei</name>
    <dbReference type="NCBI Taxonomy" id="468911"/>
    <lineage>
        <taxon>Bacteria</taxon>
        <taxon>Bacillati</taxon>
        <taxon>Bacillota</taxon>
        <taxon>Bacilli</taxon>
        <taxon>Lactobacillales</taxon>
        <taxon>Lactobacillaceae</taxon>
        <taxon>Liquorilactobacillus</taxon>
    </lineage>
</organism>
<dbReference type="InterPro" id="IPR013651">
    <property type="entry name" value="ATP-grasp_RimK-type"/>
</dbReference>
<dbReference type="SUPFAM" id="SSF56059">
    <property type="entry name" value="Glutathione synthetase ATP-binding domain-like"/>
    <property type="match status" value="1"/>
</dbReference>
<dbReference type="Gene3D" id="3.30.470.20">
    <property type="entry name" value="ATP-grasp fold, B domain"/>
    <property type="match status" value="1"/>
</dbReference>
<feature type="domain" description="MvdD-like pre-ATP grasp" evidence="2">
    <location>
        <begin position="3"/>
        <end position="108"/>
    </location>
</feature>
<sequence>MKTILIITNSIDKTATYIQKKYASDAYFFRFNTDYFNNYSININQNKIEITDLIKKETISSLDVYSVYYRKISFPTLSEYTPYYHIFMKSEMFSLIKGIAESLGERALSRPSTITRADNKVIQLTIAKEIGFTVTNSLITNNKILAENFVKNSKENIIVKPISTGEIKKNNYKTVIQTNVVNNSNIDNLNKSPEYFQYYIEKKYEVRVTVINSKLFPVKITSNNKVDWRKINNKITYESIILPEHIKFLIFKMMAYFNLVYAAFDFIVNLKNEYYFLELNANGQWQWLEKELDLKISKEIVNYLTGG</sequence>
<dbReference type="PANTHER" id="PTHR21621:SF7">
    <property type="entry name" value="RIBOSOMAL PROTEIN BS6--L-GLUTAMATE LIGASE"/>
    <property type="match status" value="1"/>
</dbReference>
<evidence type="ECO:0000313" key="3">
    <source>
        <dbReference type="EMBL" id="AUJ29802.1"/>
    </source>
</evidence>
<dbReference type="EMBL" id="CP018176">
    <property type="protein sequence ID" value="AUJ29802.1"/>
    <property type="molecule type" value="Genomic_DNA"/>
</dbReference>